<evidence type="ECO:0000313" key="1">
    <source>
        <dbReference type="EMBL" id="MQT49488.1"/>
    </source>
</evidence>
<dbReference type="GeneID" id="97252996"/>
<accession>A0A6A7YL42</accession>
<dbReference type="PANTHER" id="PTHR35564:SF3">
    <property type="entry name" value="TYPE VI SECRETION SYSTEM BASEPLATE SUBUNIT TSSG"/>
    <property type="match status" value="1"/>
</dbReference>
<dbReference type="AlphaFoldDB" id="A0A6A7YL42"/>
<dbReference type="RefSeq" id="WP_153329868.1">
    <property type="nucleotide sequence ID" value="NZ_CP174501.1"/>
</dbReference>
<dbReference type="InterPro" id="IPR010732">
    <property type="entry name" value="T6SS_TssG-like"/>
</dbReference>
<comment type="caution">
    <text evidence="2">The sequence shown here is derived from an EMBL/GenBank/DDBJ whole genome shotgun (WGS) entry which is preliminary data.</text>
</comment>
<dbReference type="EMBL" id="WIWI01000053">
    <property type="protein sequence ID" value="MQT91135.1"/>
    <property type="molecule type" value="Genomic_DNA"/>
</dbReference>
<dbReference type="Proteomes" id="UP000489190">
    <property type="component" value="Unassembled WGS sequence"/>
</dbReference>
<dbReference type="NCBIfam" id="TIGR03347">
    <property type="entry name" value="VI_chp_1"/>
    <property type="match status" value="1"/>
</dbReference>
<name>A0A6A7YL42_9PSED</name>
<protein>
    <submittedName>
        <fullName evidence="2">Type VI secretion system baseplate subunit TssG</fullName>
    </submittedName>
</protein>
<sequence>MATVDRQTTRDLADTLLADARNYSFHRLLEHLHALHDDDLEAQPASRASRRRIRLQSHAGMGFPASDLTVAERVDETLGNERYRVQTTFLGLQGADSPLPGYYLDRLAYEQAQGRGIRPEFLDFFNHRLLTLLHHSWRKYRYYIRFQANARDRFSRYVFSLIGLNDNDLRGATPLPWGRLLSFAGLIASRSRAPSVVSGIVEHCFDLHGVYIREFEPRSVPLLKRHRVALGSLNGVLGENFTIGDRARTRASQFTLVIPNLSQKRFREFLPSGSQCARLRQLLDFLARDVPAYYVELGLREEDVPPFNLRREGGTHLGWTSFIECQAQRHPAVVRIRGRA</sequence>
<organism evidence="2 4">
    <name type="scientific">Pseudomonas helleri</name>
    <dbReference type="NCBI Taxonomy" id="1608996"/>
    <lineage>
        <taxon>Bacteria</taxon>
        <taxon>Pseudomonadati</taxon>
        <taxon>Pseudomonadota</taxon>
        <taxon>Gammaproteobacteria</taxon>
        <taxon>Pseudomonadales</taxon>
        <taxon>Pseudomonadaceae</taxon>
        <taxon>Pseudomonas</taxon>
    </lineage>
</organism>
<dbReference type="EMBL" id="WIWJ01000056">
    <property type="protein sequence ID" value="MQT49488.1"/>
    <property type="molecule type" value="Genomic_DNA"/>
</dbReference>
<dbReference type="Proteomes" id="UP000441404">
    <property type="component" value="Unassembled WGS sequence"/>
</dbReference>
<dbReference type="PANTHER" id="PTHR35564">
    <property type="match status" value="1"/>
</dbReference>
<evidence type="ECO:0000313" key="4">
    <source>
        <dbReference type="Proteomes" id="UP000489190"/>
    </source>
</evidence>
<reference evidence="3 4" key="1">
    <citation type="submission" date="2019-10" db="EMBL/GenBank/DDBJ databases">
        <title>Evaluation of single-gene subtyping targets for Pseudomonas.</title>
        <authorList>
            <person name="Reichler S.J."/>
            <person name="Orsi R.H."/>
            <person name="Wiedmann M."/>
            <person name="Martin N.H."/>
            <person name="Murphy S.I."/>
        </authorList>
    </citation>
    <scope>NUCLEOTIDE SEQUENCE [LARGE SCALE GENOMIC DNA]</scope>
    <source>
        <strain evidence="2 4">FSL R10-3254</strain>
        <strain evidence="1 3">FSL R10-3257</strain>
    </source>
</reference>
<evidence type="ECO:0000313" key="3">
    <source>
        <dbReference type="Proteomes" id="UP000441404"/>
    </source>
</evidence>
<proteinExistence type="predicted"/>
<evidence type="ECO:0000313" key="2">
    <source>
        <dbReference type="EMBL" id="MQT91135.1"/>
    </source>
</evidence>
<gene>
    <name evidence="2" type="primary">tssG</name>
    <name evidence="2" type="ORF">GHO39_18635</name>
    <name evidence="1" type="ORF">GHO40_22570</name>
</gene>
<dbReference type="Pfam" id="PF06996">
    <property type="entry name" value="T6SS_TssG"/>
    <property type="match status" value="1"/>
</dbReference>